<dbReference type="EMBL" id="BPLQ01004098">
    <property type="protein sequence ID" value="GIY05542.1"/>
    <property type="molecule type" value="Genomic_DNA"/>
</dbReference>
<proteinExistence type="predicted"/>
<evidence type="ECO:0000313" key="2">
    <source>
        <dbReference type="Proteomes" id="UP001054837"/>
    </source>
</evidence>
<accession>A0AAV4Q885</accession>
<evidence type="ECO:0000313" key="1">
    <source>
        <dbReference type="EMBL" id="GIY05542.1"/>
    </source>
</evidence>
<organism evidence="1 2">
    <name type="scientific">Caerostris darwini</name>
    <dbReference type="NCBI Taxonomy" id="1538125"/>
    <lineage>
        <taxon>Eukaryota</taxon>
        <taxon>Metazoa</taxon>
        <taxon>Ecdysozoa</taxon>
        <taxon>Arthropoda</taxon>
        <taxon>Chelicerata</taxon>
        <taxon>Arachnida</taxon>
        <taxon>Araneae</taxon>
        <taxon>Araneomorphae</taxon>
        <taxon>Entelegynae</taxon>
        <taxon>Araneoidea</taxon>
        <taxon>Araneidae</taxon>
        <taxon>Caerostris</taxon>
    </lineage>
</organism>
<keyword evidence="2" id="KW-1185">Reference proteome</keyword>
<sequence>MKREPPKVEELKHELSFKILAPPIFKPFSPEYLLFRPVPILPFGKRRCRKSSHSFEKTFVTYEYSHSEYCFQEPFVPKRNNGLAIAEFSLCILKQPGARASMAIILKPLDLENSVD</sequence>
<protein>
    <submittedName>
        <fullName evidence="1">Uncharacterized protein</fullName>
    </submittedName>
</protein>
<dbReference type="Proteomes" id="UP001054837">
    <property type="component" value="Unassembled WGS sequence"/>
</dbReference>
<comment type="caution">
    <text evidence="1">The sequence shown here is derived from an EMBL/GenBank/DDBJ whole genome shotgun (WGS) entry which is preliminary data.</text>
</comment>
<gene>
    <name evidence="1" type="ORF">CDAR_49391</name>
</gene>
<dbReference type="AlphaFoldDB" id="A0AAV4Q885"/>
<name>A0AAV4Q885_9ARAC</name>
<reference evidence="1 2" key="1">
    <citation type="submission" date="2021-06" db="EMBL/GenBank/DDBJ databases">
        <title>Caerostris darwini draft genome.</title>
        <authorList>
            <person name="Kono N."/>
            <person name="Arakawa K."/>
        </authorList>
    </citation>
    <scope>NUCLEOTIDE SEQUENCE [LARGE SCALE GENOMIC DNA]</scope>
</reference>